<dbReference type="AlphaFoldDB" id="A0A3G8M412"/>
<dbReference type="Proteomes" id="UP000273982">
    <property type="component" value="Chromosome"/>
</dbReference>
<keyword evidence="1" id="KW-0812">Transmembrane</keyword>
<accession>A0A3G8M412</accession>
<evidence type="ECO:0000256" key="1">
    <source>
        <dbReference type="SAM" id="Phobius"/>
    </source>
</evidence>
<sequence>MCYSLEASIAAGLGLGLAGCGMVAKALRHDRRMVLFAAFPLVFSAHQFVEAAVWLTRNDPVAGQPYRYLYTLIAFTMWPVLTPAAAAYAESDPERNRLWWTMGGVGIVLAAYLIAKLVGADGIDLSVYRHSLAYDPLFERPPLVTDFLYLVLTVSPLIFSQRKAINVFGVAVLATFFLALAANRPAWYSVWCLAAALFSLIIALAIEEERSSDFDGLEMQR</sequence>
<dbReference type="EMBL" id="CP034086">
    <property type="protein sequence ID" value="AZG76676.1"/>
    <property type="molecule type" value="Genomic_DNA"/>
</dbReference>
<feature type="transmembrane region" description="Helical" evidence="1">
    <location>
        <begin position="68"/>
        <end position="89"/>
    </location>
</feature>
<feature type="transmembrane region" description="Helical" evidence="1">
    <location>
        <begin position="34"/>
        <end position="56"/>
    </location>
</feature>
<feature type="transmembrane region" description="Helical" evidence="1">
    <location>
        <begin position="164"/>
        <end position="182"/>
    </location>
</feature>
<keyword evidence="1" id="KW-0472">Membrane</keyword>
<organism evidence="2 3">
    <name type="scientific">Methylocystis rosea</name>
    <dbReference type="NCBI Taxonomy" id="173366"/>
    <lineage>
        <taxon>Bacteria</taxon>
        <taxon>Pseudomonadati</taxon>
        <taxon>Pseudomonadota</taxon>
        <taxon>Alphaproteobacteria</taxon>
        <taxon>Hyphomicrobiales</taxon>
        <taxon>Methylocystaceae</taxon>
        <taxon>Methylocystis</taxon>
    </lineage>
</organism>
<evidence type="ECO:0000313" key="2">
    <source>
        <dbReference type="EMBL" id="AZG76676.1"/>
    </source>
</evidence>
<keyword evidence="1" id="KW-1133">Transmembrane helix</keyword>
<feature type="transmembrane region" description="Helical" evidence="1">
    <location>
        <begin position="140"/>
        <end position="159"/>
    </location>
</feature>
<dbReference type="KEGG" id="mros:EHO51_08050"/>
<gene>
    <name evidence="2" type="ORF">EHO51_08050</name>
</gene>
<proteinExistence type="predicted"/>
<protein>
    <submittedName>
        <fullName evidence="2">Uncharacterized protein</fullName>
    </submittedName>
</protein>
<feature type="transmembrane region" description="Helical" evidence="1">
    <location>
        <begin position="6"/>
        <end position="27"/>
    </location>
</feature>
<feature type="transmembrane region" description="Helical" evidence="1">
    <location>
        <begin position="98"/>
        <end position="120"/>
    </location>
</feature>
<dbReference type="RefSeq" id="WP_124738448.1">
    <property type="nucleotide sequence ID" value="NZ_CP034086.1"/>
</dbReference>
<dbReference type="Pfam" id="PF20334">
    <property type="entry name" value="DUF6629"/>
    <property type="match status" value="1"/>
</dbReference>
<dbReference type="InterPro" id="IPR046737">
    <property type="entry name" value="DUF6629"/>
</dbReference>
<name>A0A3G8M412_9HYPH</name>
<feature type="transmembrane region" description="Helical" evidence="1">
    <location>
        <begin position="188"/>
        <end position="206"/>
    </location>
</feature>
<reference evidence="2 3" key="1">
    <citation type="submission" date="2018-11" db="EMBL/GenBank/DDBJ databases">
        <title>Genome squencing of methanotrophic bacteria isolated from alkaline groundwater in Korea.</title>
        <authorList>
            <person name="Nguyen L.N."/>
        </authorList>
    </citation>
    <scope>NUCLEOTIDE SEQUENCE [LARGE SCALE GENOMIC DNA]</scope>
    <source>
        <strain evidence="2 3">GW6</strain>
    </source>
</reference>
<evidence type="ECO:0000313" key="3">
    <source>
        <dbReference type="Proteomes" id="UP000273982"/>
    </source>
</evidence>